<reference evidence="6 7" key="1">
    <citation type="submission" date="2024-01" db="EMBL/GenBank/DDBJ databases">
        <authorList>
            <consortium name="Genoscope - CEA"/>
            <person name="William W."/>
        </authorList>
    </citation>
    <scope>NUCLEOTIDE SEQUENCE [LARGE SCALE GENOMIC DNA]</scope>
    <source>
        <strain evidence="6 7">29B2s-10</strain>
    </source>
</reference>
<gene>
    <name evidence="6" type="primary">COX7</name>
    <name evidence="6" type="ORF">CAAN4_C05842</name>
</gene>
<evidence type="ECO:0000256" key="4">
    <source>
        <dbReference type="ARBA" id="ARBA00023136"/>
    </source>
</evidence>
<keyword evidence="2" id="KW-0999">Mitochondrion inner membrane</keyword>
<proteinExistence type="predicted"/>
<accession>A0ABP0E8Z9</accession>
<dbReference type="EMBL" id="OZ004255">
    <property type="protein sequence ID" value="CAK7900123.1"/>
    <property type="molecule type" value="Genomic_DNA"/>
</dbReference>
<dbReference type="Proteomes" id="UP001497600">
    <property type="component" value="Chromosome C"/>
</dbReference>
<dbReference type="InterPro" id="IPR039297">
    <property type="entry name" value="COX7a"/>
</dbReference>
<evidence type="ECO:0000256" key="5">
    <source>
        <dbReference type="SAM" id="Phobius"/>
    </source>
</evidence>
<evidence type="ECO:0000256" key="3">
    <source>
        <dbReference type="ARBA" id="ARBA00023128"/>
    </source>
</evidence>
<keyword evidence="5" id="KW-0812">Transmembrane</keyword>
<protein>
    <submittedName>
        <fullName evidence="6">Cytochrome c oxidase subunit 7, mitochondrial</fullName>
    </submittedName>
</protein>
<organism evidence="6 7">
    <name type="scientific">[Candida] anglica</name>
    <dbReference type="NCBI Taxonomy" id="148631"/>
    <lineage>
        <taxon>Eukaryota</taxon>
        <taxon>Fungi</taxon>
        <taxon>Dikarya</taxon>
        <taxon>Ascomycota</taxon>
        <taxon>Saccharomycotina</taxon>
        <taxon>Pichiomycetes</taxon>
        <taxon>Debaryomycetaceae</taxon>
        <taxon>Kurtzmaniella</taxon>
    </lineage>
</organism>
<evidence type="ECO:0000313" key="6">
    <source>
        <dbReference type="EMBL" id="CAK7900123.1"/>
    </source>
</evidence>
<evidence type="ECO:0000256" key="1">
    <source>
        <dbReference type="ARBA" id="ARBA00004273"/>
    </source>
</evidence>
<name>A0ABP0E8Z9_9ASCO</name>
<keyword evidence="3" id="KW-0496">Mitochondrion</keyword>
<keyword evidence="5" id="KW-1133">Transmembrane helix</keyword>
<evidence type="ECO:0000313" key="7">
    <source>
        <dbReference type="Proteomes" id="UP001497600"/>
    </source>
</evidence>
<dbReference type="Pfam" id="PF02238">
    <property type="entry name" value="COX7a"/>
    <property type="match status" value="1"/>
</dbReference>
<keyword evidence="7" id="KW-1185">Reference proteome</keyword>
<feature type="transmembrane region" description="Helical" evidence="5">
    <location>
        <begin position="46"/>
        <end position="66"/>
    </location>
</feature>
<comment type="subcellular location">
    <subcellularLocation>
        <location evidence="1">Mitochondrion inner membrane</location>
    </subcellularLocation>
</comment>
<sequence>MRSQGFSLSYKHIYKMSPNPQRIINLQREYQNSSKKLWMRGKNAKLLVFPFYALFTVTTVVPLYYAGRAVCGLKDE</sequence>
<evidence type="ECO:0000256" key="2">
    <source>
        <dbReference type="ARBA" id="ARBA00022792"/>
    </source>
</evidence>
<keyword evidence="4 5" id="KW-0472">Membrane</keyword>